<evidence type="ECO:0000313" key="5">
    <source>
        <dbReference type="EMBL" id="KAJ9614998.1"/>
    </source>
</evidence>
<organism evidence="5 6">
    <name type="scientific">Cladophialophora chaetospira</name>
    <dbReference type="NCBI Taxonomy" id="386627"/>
    <lineage>
        <taxon>Eukaryota</taxon>
        <taxon>Fungi</taxon>
        <taxon>Dikarya</taxon>
        <taxon>Ascomycota</taxon>
        <taxon>Pezizomycotina</taxon>
        <taxon>Eurotiomycetes</taxon>
        <taxon>Chaetothyriomycetidae</taxon>
        <taxon>Chaetothyriales</taxon>
        <taxon>Herpotrichiellaceae</taxon>
        <taxon>Cladophialophora</taxon>
    </lineage>
</organism>
<dbReference type="InterPro" id="IPR036812">
    <property type="entry name" value="NAD(P)_OxRdtase_dom_sf"/>
</dbReference>
<protein>
    <recommendedName>
        <fullName evidence="4">NADP-dependent oxidoreductase domain-containing protein</fullName>
    </recommendedName>
</protein>
<dbReference type="GO" id="GO:0016491">
    <property type="term" value="F:oxidoreductase activity"/>
    <property type="evidence" value="ECO:0007669"/>
    <property type="project" value="UniProtKB-KW"/>
</dbReference>
<dbReference type="EMBL" id="JAPDRK010000002">
    <property type="protein sequence ID" value="KAJ9614998.1"/>
    <property type="molecule type" value="Genomic_DNA"/>
</dbReference>
<dbReference type="SUPFAM" id="SSF51430">
    <property type="entry name" value="NAD(P)-linked oxidoreductase"/>
    <property type="match status" value="1"/>
</dbReference>
<dbReference type="Pfam" id="PF00248">
    <property type="entry name" value="Aldo_ket_red"/>
    <property type="match status" value="1"/>
</dbReference>
<evidence type="ECO:0000256" key="2">
    <source>
        <dbReference type="ARBA" id="ARBA00023002"/>
    </source>
</evidence>
<dbReference type="AlphaFoldDB" id="A0AA38XL51"/>
<evidence type="ECO:0000256" key="3">
    <source>
        <dbReference type="ARBA" id="ARBA00038157"/>
    </source>
</evidence>
<dbReference type="InterPro" id="IPR050523">
    <property type="entry name" value="AKR_Detox_Biosynth"/>
</dbReference>
<evidence type="ECO:0000313" key="6">
    <source>
        <dbReference type="Proteomes" id="UP001172673"/>
    </source>
</evidence>
<comment type="caution">
    <text evidence="5">The sequence shown here is derived from an EMBL/GenBank/DDBJ whole genome shotgun (WGS) entry which is preliminary data.</text>
</comment>
<dbReference type="Proteomes" id="UP001172673">
    <property type="component" value="Unassembled WGS sequence"/>
</dbReference>
<evidence type="ECO:0000256" key="1">
    <source>
        <dbReference type="ARBA" id="ARBA00022857"/>
    </source>
</evidence>
<evidence type="ECO:0000259" key="4">
    <source>
        <dbReference type="Pfam" id="PF00248"/>
    </source>
</evidence>
<proteinExistence type="inferred from homology"/>
<keyword evidence="2" id="KW-0560">Oxidoreductase</keyword>
<keyword evidence="1" id="KW-0521">NADP</keyword>
<keyword evidence="6" id="KW-1185">Reference proteome</keyword>
<dbReference type="PANTHER" id="PTHR43364:SF7">
    <property type="entry name" value="NADP-DEPENDENT OXIDOREDUCTASE DOMAIN-CONTAINING PROTEIN-RELATED"/>
    <property type="match status" value="1"/>
</dbReference>
<dbReference type="InterPro" id="IPR023210">
    <property type="entry name" value="NADP_OxRdtase_dom"/>
</dbReference>
<feature type="domain" description="NADP-dependent oxidoreductase" evidence="4">
    <location>
        <begin position="29"/>
        <end position="348"/>
    </location>
</feature>
<name>A0AA38XL51_9EURO</name>
<accession>A0AA38XL51</accession>
<dbReference type="Gene3D" id="3.20.20.100">
    <property type="entry name" value="NADP-dependent oxidoreductase domain"/>
    <property type="match status" value="1"/>
</dbReference>
<sequence length="393" mass="43355">MPALVAPSPKTKLGHHRILCPNASILVSPLCLGAMGFGEIWASLMGECNKDTSYSIMDHFHGAGGNFIDTANFYASLLPLISAPLIIMAGESEEWLGDWMADRGVRDQMVIATKYMLPFKLPSHMPEGSITSNFGGANKKSLRMSLAESLRRLKTDYIDILYVHAYDGVTSIPEMMRALDDVVKQGKVLYLGISNWPAWLVVKANDYARQHCLTPFVVYQGLWNVVARDIERDVVPMCKAEGMAITVWEAMGAGKFRTKTDKTAGENRPTYDMSGKGVDAYERAAEALERVAKRKGTNGPGIALRYITLKAPYVFPIIGGRKIEQYAANIDNLSVELSPEDIREIEKAAPVDLGYPHAFLSGKKDKHVGPTNPTKLEMWWGGFEGIDEPRAIA</sequence>
<dbReference type="PANTHER" id="PTHR43364">
    <property type="entry name" value="NADH-SPECIFIC METHYLGLYOXAL REDUCTASE-RELATED"/>
    <property type="match status" value="1"/>
</dbReference>
<comment type="similarity">
    <text evidence="3">Belongs to the aldo/keto reductase family. Aldo/keto reductase 2 subfamily.</text>
</comment>
<reference evidence="5" key="1">
    <citation type="submission" date="2022-10" db="EMBL/GenBank/DDBJ databases">
        <title>Culturing micro-colonial fungi from biological soil crusts in the Mojave desert and describing Neophaeococcomyces mojavensis, and introducing the new genera and species Taxawa tesnikishii.</title>
        <authorList>
            <person name="Kurbessoian T."/>
            <person name="Stajich J.E."/>
        </authorList>
    </citation>
    <scope>NUCLEOTIDE SEQUENCE</scope>
    <source>
        <strain evidence="5">TK_41</strain>
    </source>
</reference>
<gene>
    <name evidence="5" type="ORF">H2200_001072</name>
</gene>